<dbReference type="Gene3D" id="1.20.5.190">
    <property type="match status" value="1"/>
</dbReference>
<dbReference type="eggNOG" id="ENOG502QS0S">
    <property type="taxonomic scope" value="Eukaryota"/>
</dbReference>
<dbReference type="SMR" id="A0A0P8ZE96"/>
<gene>
    <name evidence="1" type="primary">Dana\GF28114</name>
    <name evidence="1" type="ORF">GF28114</name>
</gene>
<dbReference type="InterPro" id="IPR000048">
    <property type="entry name" value="IQ_motif_EF-hand-BS"/>
</dbReference>
<evidence type="ECO:0000313" key="1">
    <source>
        <dbReference type="EMBL" id="KPU72977.1"/>
    </source>
</evidence>
<keyword evidence="2" id="KW-1185">Reference proteome</keyword>
<dbReference type="PROSITE" id="PS50096">
    <property type="entry name" value="IQ"/>
    <property type="match status" value="3"/>
</dbReference>
<dbReference type="Pfam" id="PF00612">
    <property type="entry name" value="IQ"/>
    <property type="match status" value="3"/>
</dbReference>
<proteinExistence type="predicted"/>
<dbReference type="OrthoDB" id="190375at2759"/>
<dbReference type="InParanoid" id="A0A0P8ZE96"/>
<accession>A0A0P8ZE96</accession>
<dbReference type="GeneID" id="26515523"/>
<name>A0A0P8ZE96_DROAN</name>
<reference evidence="1 2" key="1">
    <citation type="journal article" date="2007" name="Nature">
        <title>Evolution of genes and genomes on the Drosophila phylogeny.</title>
        <authorList>
            <consortium name="Drosophila 12 Genomes Consortium"/>
            <person name="Clark A.G."/>
            <person name="Eisen M.B."/>
            <person name="Smith D.R."/>
            <person name="Bergman C.M."/>
            <person name="Oliver B."/>
            <person name="Markow T.A."/>
            <person name="Kaufman T.C."/>
            <person name="Kellis M."/>
            <person name="Gelbart W."/>
            <person name="Iyer V.N."/>
            <person name="Pollard D.A."/>
            <person name="Sackton T.B."/>
            <person name="Larracuente A.M."/>
            <person name="Singh N.D."/>
            <person name="Abad J.P."/>
            <person name="Abt D.N."/>
            <person name="Adryan B."/>
            <person name="Aguade M."/>
            <person name="Akashi H."/>
            <person name="Anderson W.W."/>
            <person name="Aquadro C.F."/>
            <person name="Ardell D.H."/>
            <person name="Arguello R."/>
            <person name="Artieri C.G."/>
            <person name="Barbash D.A."/>
            <person name="Barker D."/>
            <person name="Barsanti P."/>
            <person name="Batterham P."/>
            <person name="Batzoglou S."/>
            <person name="Begun D."/>
            <person name="Bhutkar A."/>
            <person name="Blanco E."/>
            <person name="Bosak S.A."/>
            <person name="Bradley R.K."/>
            <person name="Brand A.D."/>
            <person name="Brent M.R."/>
            <person name="Brooks A.N."/>
            <person name="Brown R.H."/>
            <person name="Butlin R.K."/>
            <person name="Caggese C."/>
            <person name="Calvi B.R."/>
            <person name="Bernardo de Carvalho A."/>
            <person name="Caspi A."/>
            <person name="Castrezana S."/>
            <person name="Celniker S.E."/>
            <person name="Chang J.L."/>
            <person name="Chapple C."/>
            <person name="Chatterji S."/>
            <person name="Chinwalla A."/>
            <person name="Civetta A."/>
            <person name="Clifton S.W."/>
            <person name="Comeron J.M."/>
            <person name="Costello J.C."/>
            <person name="Coyne J.A."/>
            <person name="Daub J."/>
            <person name="David R.G."/>
            <person name="Delcher A.L."/>
            <person name="Delehaunty K."/>
            <person name="Do C.B."/>
            <person name="Ebling H."/>
            <person name="Edwards K."/>
            <person name="Eickbush T."/>
            <person name="Evans J.D."/>
            <person name="Filipski A."/>
            <person name="Findeiss S."/>
            <person name="Freyhult E."/>
            <person name="Fulton L."/>
            <person name="Fulton R."/>
            <person name="Garcia A.C."/>
            <person name="Gardiner A."/>
            <person name="Garfield D.A."/>
            <person name="Garvin B.E."/>
            <person name="Gibson G."/>
            <person name="Gilbert D."/>
            <person name="Gnerre S."/>
            <person name="Godfrey J."/>
            <person name="Good R."/>
            <person name="Gotea V."/>
            <person name="Gravely B."/>
            <person name="Greenberg A.J."/>
            <person name="Griffiths-Jones S."/>
            <person name="Gross S."/>
            <person name="Guigo R."/>
            <person name="Gustafson E.A."/>
            <person name="Haerty W."/>
            <person name="Hahn M.W."/>
            <person name="Halligan D.L."/>
            <person name="Halpern A.L."/>
            <person name="Halter G.M."/>
            <person name="Han M.V."/>
            <person name="Heger A."/>
            <person name="Hillier L."/>
            <person name="Hinrichs A.S."/>
            <person name="Holmes I."/>
            <person name="Hoskins R.A."/>
            <person name="Hubisz M.J."/>
            <person name="Hultmark D."/>
            <person name="Huntley M.A."/>
            <person name="Jaffe D.B."/>
            <person name="Jagadeeshan S."/>
            <person name="Jeck W.R."/>
            <person name="Johnson J."/>
            <person name="Jones C.D."/>
            <person name="Jordan W.C."/>
            <person name="Karpen G.H."/>
            <person name="Kataoka E."/>
            <person name="Keightley P.D."/>
            <person name="Kheradpour P."/>
            <person name="Kirkness E.F."/>
            <person name="Koerich L.B."/>
            <person name="Kristiansen K."/>
            <person name="Kudrna D."/>
            <person name="Kulathinal R.J."/>
            <person name="Kumar S."/>
            <person name="Kwok R."/>
            <person name="Lander E."/>
            <person name="Langley C.H."/>
            <person name="Lapoint R."/>
            <person name="Lazzaro B.P."/>
            <person name="Lee S.J."/>
            <person name="Levesque L."/>
            <person name="Li R."/>
            <person name="Lin C.F."/>
            <person name="Lin M.F."/>
            <person name="Lindblad-Toh K."/>
            <person name="Llopart A."/>
            <person name="Long M."/>
            <person name="Low L."/>
            <person name="Lozovsky E."/>
            <person name="Lu J."/>
            <person name="Luo M."/>
            <person name="Machado C.A."/>
            <person name="Makalowski W."/>
            <person name="Marzo M."/>
            <person name="Matsuda M."/>
            <person name="Matzkin L."/>
            <person name="McAllister B."/>
            <person name="McBride C.S."/>
            <person name="McKernan B."/>
            <person name="McKernan K."/>
            <person name="Mendez-Lago M."/>
            <person name="Minx P."/>
            <person name="Mollenhauer M.U."/>
            <person name="Montooth K."/>
            <person name="Mount S.M."/>
            <person name="Mu X."/>
            <person name="Myers E."/>
            <person name="Negre B."/>
            <person name="Newfeld S."/>
            <person name="Nielsen R."/>
            <person name="Noor M.A."/>
            <person name="O'Grady P."/>
            <person name="Pachter L."/>
            <person name="Papaceit M."/>
            <person name="Parisi M.J."/>
            <person name="Parisi M."/>
            <person name="Parts L."/>
            <person name="Pedersen J.S."/>
            <person name="Pesole G."/>
            <person name="Phillippy A.M."/>
            <person name="Ponting C.P."/>
            <person name="Pop M."/>
            <person name="Porcelli D."/>
            <person name="Powell J.R."/>
            <person name="Prohaska S."/>
            <person name="Pruitt K."/>
            <person name="Puig M."/>
            <person name="Quesneville H."/>
            <person name="Ram K.R."/>
            <person name="Rand D."/>
            <person name="Rasmussen M.D."/>
            <person name="Reed L.K."/>
            <person name="Reenan R."/>
            <person name="Reily A."/>
            <person name="Remington K.A."/>
            <person name="Rieger T.T."/>
            <person name="Ritchie M.G."/>
            <person name="Robin C."/>
            <person name="Rogers Y.H."/>
            <person name="Rohde C."/>
            <person name="Rozas J."/>
            <person name="Rubenfield M.J."/>
            <person name="Ruiz A."/>
            <person name="Russo S."/>
            <person name="Salzberg S.L."/>
            <person name="Sanchez-Gracia A."/>
            <person name="Saranga D.J."/>
            <person name="Sato H."/>
            <person name="Schaeffer S.W."/>
            <person name="Schatz M.C."/>
            <person name="Schlenke T."/>
            <person name="Schwartz R."/>
            <person name="Segarra C."/>
            <person name="Singh R.S."/>
            <person name="Sirot L."/>
            <person name="Sirota M."/>
            <person name="Sisneros N.B."/>
            <person name="Smith C.D."/>
            <person name="Smith T.F."/>
            <person name="Spieth J."/>
            <person name="Stage D.E."/>
            <person name="Stark A."/>
            <person name="Stephan W."/>
            <person name="Strausberg R.L."/>
            <person name="Strempel S."/>
            <person name="Sturgill D."/>
            <person name="Sutton G."/>
            <person name="Sutton G.G."/>
            <person name="Tao W."/>
            <person name="Teichmann S."/>
            <person name="Tobari Y.N."/>
            <person name="Tomimura Y."/>
            <person name="Tsolas J.M."/>
            <person name="Valente V.L."/>
            <person name="Venter E."/>
            <person name="Venter J.C."/>
            <person name="Vicario S."/>
            <person name="Vieira F.G."/>
            <person name="Vilella A.J."/>
            <person name="Villasante A."/>
            <person name="Walenz B."/>
            <person name="Wang J."/>
            <person name="Wasserman M."/>
            <person name="Watts T."/>
            <person name="Wilson D."/>
            <person name="Wilson R.K."/>
            <person name="Wing R.A."/>
            <person name="Wolfner M.F."/>
            <person name="Wong A."/>
            <person name="Wong G.K."/>
            <person name="Wu C.I."/>
            <person name="Wu G."/>
            <person name="Yamamoto D."/>
            <person name="Yang H.P."/>
            <person name="Yang S.P."/>
            <person name="Yorke J.A."/>
            <person name="Yoshida K."/>
            <person name="Zdobnov E."/>
            <person name="Zhang P."/>
            <person name="Zhang Y."/>
            <person name="Zimin A.V."/>
            <person name="Baldwin J."/>
            <person name="Abdouelleil A."/>
            <person name="Abdulkadir J."/>
            <person name="Abebe A."/>
            <person name="Abera B."/>
            <person name="Abreu J."/>
            <person name="Acer S.C."/>
            <person name="Aftuck L."/>
            <person name="Alexander A."/>
            <person name="An P."/>
            <person name="Anderson E."/>
            <person name="Anderson S."/>
            <person name="Arachi H."/>
            <person name="Azer M."/>
            <person name="Bachantsang P."/>
            <person name="Barry A."/>
            <person name="Bayul T."/>
            <person name="Berlin A."/>
            <person name="Bessette D."/>
            <person name="Bloom T."/>
            <person name="Blye J."/>
            <person name="Boguslavskiy L."/>
            <person name="Bonnet C."/>
            <person name="Boukhgalter B."/>
            <person name="Bourzgui I."/>
            <person name="Brown A."/>
            <person name="Cahill P."/>
            <person name="Channer S."/>
            <person name="Cheshatsang Y."/>
            <person name="Chuda L."/>
            <person name="Citroen M."/>
            <person name="Collymore A."/>
            <person name="Cooke P."/>
            <person name="Costello M."/>
            <person name="D'Aco K."/>
            <person name="Daza R."/>
            <person name="De Haan G."/>
            <person name="DeGray S."/>
            <person name="DeMaso C."/>
            <person name="Dhargay N."/>
            <person name="Dooley K."/>
            <person name="Dooley E."/>
            <person name="Doricent M."/>
            <person name="Dorje P."/>
            <person name="Dorjee K."/>
            <person name="Dupes A."/>
            <person name="Elong R."/>
            <person name="Falk J."/>
            <person name="Farina A."/>
            <person name="Faro S."/>
            <person name="Ferguson D."/>
            <person name="Fisher S."/>
            <person name="Foley C.D."/>
            <person name="Franke A."/>
            <person name="Friedrich D."/>
            <person name="Gadbois L."/>
            <person name="Gearin G."/>
            <person name="Gearin C.R."/>
            <person name="Giannoukos G."/>
            <person name="Goode T."/>
            <person name="Graham J."/>
            <person name="Grandbois E."/>
            <person name="Grewal S."/>
            <person name="Gyaltsen K."/>
            <person name="Hafez N."/>
            <person name="Hagos B."/>
            <person name="Hall J."/>
            <person name="Henson C."/>
            <person name="Hollinger A."/>
            <person name="Honan T."/>
            <person name="Huard M.D."/>
            <person name="Hughes L."/>
            <person name="Hurhula B."/>
            <person name="Husby M.E."/>
            <person name="Kamat A."/>
            <person name="Kanga B."/>
            <person name="Kashin S."/>
            <person name="Khazanovich D."/>
            <person name="Kisner P."/>
            <person name="Lance K."/>
            <person name="Lara M."/>
            <person name="Lee W."/>
            <person name="Lennon N."/>
            <person name="Letendre F."/>
            <person name="LeVine R."/>
            <person name="Lipovsky A."/>
            <person name="Liu X."/>
            <person name="Liu J."/>
            <person name="Liu S."/>
            <person name="Lokyitsang T."/>
            <person name="Lokyitsang Y."/>
            <person name="Lubonja R."/>
            <person name="Lui A."/>
            <person name="MacDonald P."/>
            <person name="Magnisalis V."/>
            <person name="Maru K."/>
            <person name="Matthews C."/>
            <person name="McCusker W."/>
            <person name="McDonough S."/>
            <person name="Mehta T."/>
            <person name="Meldrim J."/>
            <person name="Meneus L."/>
            <person name="Mihai O."/>
            <person name="Mihalev A."/>
            <person name="Mihova T."/>
            <person name="Mittelman R."/>
            <person name="Mlenga V."/>
            <person name="Montmayeur A."/>
            <person name="Mulrain L."/>
            <person name="Navidi A."/>
            <person name="Naylor J."/>
            <person name="Negash T."/>
            <person name="Nguyen T."/>
            <person name="Nguyen N."/>
            <person name="Nicol R."/>
            <person name="Norbu C."/>
            <person name="Norbu N."/>
            <person name="Novod N."/>
            <person name="O'Neill B."/>
            <person name="Osman S."/>
            <person name="Markiewicz E."/>
            <person name="Oyono O.L."/>
            <person name="Patti C."/>
            <person name="Phunkhang P."/>
            <person name="Pierre F."/>
            <person name="Priest M."/>
            <person name="Raghuraman S."/>
            <person name="Rege F."/>
            <person name="Reyes R."/>
            <person name="Rise C."/>
            <person name="Rogov P."/>
            <person name="Ross K."/>
            <person name="Ryan E."/>
            <person name="Settipalli S."/>
            <person name="Shea T."/>
            <person name="Sherpa N."/>
            <person name="Shi L."/>
            <person name="Shih D."/>
            <person name="Sparrow T."/>
            <person name="Spaulding J."/>
            <person name="Stalker J."/>
            <person name="Stange-Thomann N."/>
            <person name="Stavropoulos S."/>
            <person name="Stone C."/>
            <person name="Strader C."/>
            <person name="Tesfaye S."/>
            <person name="Thomson T."/>
            <person name="Thoulutsang Y."/>
            <person name="Thoulutsang D."/>
            <person name="Topham K."/>
            <person name="Topping I."/>
            <person name="Tsamla T."/>
            <person name="Vassiliev H."/>
            <person name="Vo A."/>
            <person name="Wangchuk T."/>
            <person name="Wangdi T."/>
            <person name="Weiand M."/>
            <person name="Wilkinson J."/>
            <person name="Wilson A."/>
            <person name="Yadav S."/>
            <person name="Young G."/>
            <person name="Yu Q."/>
            <person name="Zembek L."/>
            <person name="Zhong D."/>
            <person name="Zimmer A."/>
            <person name="Zwirko Z."/>
            <person name="Jaffe D.B."/>
            <person name="Alvarez P."/>
            <person name="Brockman W."/>
            <person name="Butler J."/>
            <person name="Chin C."/>
            <person name="Gnerre S."/>
            <person name="Grabherr M."/>
            <person name="Kleber M."/>
            <person name="Mauceli E."/>
            <person name="MacCallum I."/>
        </authorList>
    </citation>
    <scope>NUCLEOTIDE SEQUENCE [LARGE SCALE GENOMIC DNA]</scope>
    <source>
        <strain evidence="2">Tucson 14024-0371.13</strain>
    </source>
</reference>
<dbReference type="STRING" id="7217.A0A0P8ZE96"/>
<protein>
    <submittedName>
        <fullName evidence="1">Uncharacterized protein</fullName>
    </submittedName>
</protein>
<evidence type="ECO:0000313" key="2">
    <source>
        <dbReference type="Proteomes" id="UP000007801"/>
    </source>
</evidence>
<dbReference type="KEGG" id="dan:26515523"/>
<sequence length="335" mass="39686">MILPYTQIGNASKLSMYIKLDEEGSQQCENMEESVIESASGPDPHIGPAWRIHFALLEYKQFKAARTIQRFIRGFLTRKKVIRENEAATMIAKWWRGYKVRIDFFETVQNLLQERVMKFYNEKAQMIQASFRGWKTRQYLHDFQGMKVLRLQYAEDLLSQLARSLWKIKHEHKLPGVYSLRESALLSRIEDLSWSFGFRFHNGRVRAAIAAKRSYINDKRQEFRSAQRYFKSPYPGPDAEAIIFGEGVVNKNICTAGQRTFMVYDNSFRDRHIRKIYEKFAARRRNSMQANQENIRALFCRDLVRRMIKKRLVARNAEKITMRQFLDDLLAKSRE</sequence>
<dbReference type="AlphaFoldDB" id="A0A0P8ZE96"/>
<dbReference type="Proteomes" id="UP000007801">
    <property type="component" value="Unassembled WGS sequence"/>
</dbReference>
<organism evidence="1 2">
    <name type="scientific">Drosophila ananassae</name>
    <name type="common">Fruit fly</name>
    <dbReference type="NCBI Taxonomy" id="7217"/>
    <lineage>
        <taxon>Eukaryota</taxon>
        <taxon>Metazoa</taxon>
        <taxon>Ecdysozoa</taxon>
        <taxon>Arthropoda</taxon>
        <taxon>Hexapoda</taxon>
        <taxon>Insecta</taxon>
        <taxon>Pterygota</taxon>
        <taxon>Neoptera</taxon>
        <taxon>Endopterygota</taxon>
        <taxon>Diptera</taxon>
        <taxon>Brachycera</taxon>
        <taxon>Muscomorpha</taxon>
        <taxon>Ephydroidea</taxon>
        <taxon>Drosophilidae</taxon>
        <taxon>Drosophila</taxon>
        <taxon>Sophophora</taxon>
    </lineage>
</organism>
<dbReference type="EMBL" id="CH902620">
    <property type="protein sequence ID" value="KPU72977.1"/>
    <property type="molecule type" value="Genomic_DNA"/>
</dbReference>
<dbReference type="SMART" id="SM00015">
    <property type="entry name" value="IQ"/>
    <property type="match status" value="3"/>
</dbReference>